<reference evidence="2 3" key="1">
    <citation type="submission" date="2018-06" db="EMBL/GenBank/DDBJ databases">
        <title>Extensive metabolic versatility and redundancy in microbially diverse, dynamic hydrothermal sediments.</title>
        <authorList>
            <person name="Dombrowski N."/>
            <person name="Teske A."/>
            <person name="Baker B.J."/>
        </authorList>
    </citation>
    <scope>NUCLEOTIDE SEQUENCE [LARGE SCALE GENOMIC DNA]</scope>
    <source>
        <strain evidence="2">B3_G15</strain>
    </source>
</reference>
<comment type="caution">
    <text evidence="2">The sequence shown here is derived from an EMBL/GenBank/DDBJ whole genome shotgun (WGS) entry which is preliminary data.</text>
</comment>
<dbReference type="Proteomes" id="UP000280417">
    <property type="component" value="Unassembled WGS sequence"/>
</dbReference>
<evidence type="ECO:0000313" key="3">
    <source>
        <dbReference type="Proteomes" id="UP000280417"/>
    </source>
</evidence>
<sequence length="235" mass="27109">MKAYLLAAGEGTRLRPLTYKIPKCLVTVKGKPLLHYWFRLFEKYGITEVLINLYHLPHLVDDFLSKNSYKLKVTKFYEKNLLGTAGTIAANKEFVKGEKEFFIFYADNLTNMNLTRFLNYHRSHNSFFTMGLFRTNIPKQCGIAELDENGLITHFEEKPKNPKTNLANAGVYISGPEIFDILSTVEKELLSSIDFGHHILPKLVGKMHGYIIKEFFLDIGTWDNYEKAQEEWEGG</sequence>
<organism evidence="2 3">
    <name type="scientific">Aerophobetes bacterium</name>
    <dbReference type="NCBI Taxonomy" id="2030807"/>
    <lineage>
        <taxon>Bacteria</taxon>
        <taxon>Candidatus Aerophobota</taxon>
    </lineage>
</organism>
<dbReference type="Pfam" id="PF00483">
    <property type="entry name" value="NTP_transferase"/>
    <property type="match status" value="1"/>
</dbReference>
<dbReference type="InterPro" id="IPR029044">
    <property type="entry name" value="Nucleotide-diphossugar_trans"/>
</dbReference>
<dbReference type="PANTHER" id="PTHR22572">
    <property type="entry name" value="SUGAR-1-PHOSPHATE GUANYL TRANSFERASE"/>
    <property type="match status" value="1"/>
</dbReference>
<dbReference type="InterPro" id="IPR005835">
    <property type="entry name" value="NTP_transferase_dom"/>
</dbReference>
<keyword evidence="2" id="KW-0808">Transferase</keyword>
<evidence type="ECO:0000313" key="2">
    <source>
        <dbReference type="EMBL" id="RLE12796.1"/>
    </source>
</evidence>
<dbReference type="EMBL" id="QMQA01000138">
    <property type="protein sequence ID" value="RLE12796.1"/>
    <property type="molecule type" value="Genomic_DNA"/>
</dbReference>
<dbReference type="GO" id="GO:0016740">
    <property type="term" value="F:transferase activity"/>
    <property type="evidence" value="ECO:0007669"/>
    <property type="project" value="UniProtKB-KW"/>
</dbReference>
<gene>
    <name evidence="2" type="ORF">DRJ04_05510</name>
</gene>
<dbReference type="Gene3D" id="3.90.550.10">
    <property type="entry name" value="Spore Coat Polysaccharide Biosynthesis Protein SpsA, Chain A"/>
    <property type="match status" value="1"/>
</dbReference>
<dbReference type="SUPFAM" id="SSF53448">
    <property type="entry name" value="Nucleotide-diphospho-sugar transferases"/>
    <property type="match status" value="1"/>
</dbReference>
<protein>
    <submittedName>
        <fullName evidence="2">Nucleotidyltransferase family protein</fullName>
    </submittedName>
</protein>
<accession>A0A662DFR0</accession>
<proteinExistence type="predicted"/>
<evidence type="ECO:0000259" key="1">
    <source>
        <dbReference type="Pfam" id="PF00483"/>
    </source>
</evidence>
<dbReference type="AlphaFoldDB" id="A0A662DFR0"/>
<feature type="domain" description="Nucleotidyl transferase" evidence="1">
    <location>
        <begin position="3"/>
        <end position="231"/>
    </location>
</feature>
<name>A0A662DFR0_UNCAE</name>
<dbReference type="InterPro" id="IPR050486">
    <property type="entry name" value="Mannose-1P_guanyltransferase"/>
</dbReference>
<dbReference type="CDD" id="cd04181">
    <property type="entry name" value="NTP_transferase"/>
    <property type="match status" value="1"/>
</dbReference>